<organism evidence="1 2">
    <name type="scientific">Pristionchus entomophagus</name>
    <dbReference type="NCBI Taxonomy" id="358040"/>
    <lineage>
        <taxon>Eukaryota</taxon>
        <taxon>Metazoa</taxon>
        <taxon>Ecdysozoa</taxon>
        <taxon>Nematoda</taxon>
        <taxon>Chromadorea</taxon>
        <taxon>Rhabditida</taxon>
        <taxon>Rhabditina</taxon>
        <taxon>Diplogasteromorpha</taxon>
        <taxon>Diplogasteroidea</taxon>
        <taxon>Neodiplogasteridae</taxon>
        <taxon>Pristionchus</taxon>
    </lineage>
</organism>
<protein>
    <recommendedName>
        <fullName evidence="3">G protein-coupled receptor</fullName>
    </recommendedName>
</protein>
<comment type="caution">
    <text evidence="1">The sequence shown here is derived from an EMBL/GenBank/DDBJ whole genome shotgun (WGS) entry which is preliminary data.</text>
</comment>
<gene>
    <name evidence="1" type="ORF">PENTCL1PPCAC_7613</name>
</gene>
<dbReference type="EMBL" id="BTSX01000002">
    <property type="protein sequence ID" value="GMS85438.1"/>
    <property type="molecule type" value="Genomic_DNA"/>
</dbReference>
<accession>A0AAV5SXU8</accession>
<keyword evidence="2" id="KW-1185">Reference proteome</keyword>
<name>A0AAV5SXU8_9BILA</name>
<reference evidence="1" key="1">
    <citation type="submission" date="2023-10" db="EMBL/GenBank/DDBJ databases">
        <title>Genome assembly of Pristionchus species.</title>
        <authorList>
            <person name="Yoshida K."/>
            <person name="Sommer R.J."/>
        </authorList>
    </citation>
    <scope>NUCLEOTIDE SEQUENCE</scope>
    <source>
        <strain evidence="1">RS0144</strain>
    </source>
</reference>
<evidence type="ECO:0000313" key="1">
    <source>
        <dbReference type="EMBL" id="GMS85438.1"/>
    </source>
</evidence>
<evidence type="ECO:0000313" key="2">
    <source>
        <dbReference type="Proteomes" id="UP001432027"/>
    </source>
</evidence>
<evidence type="ECO:0008006" key="3">
    <source>
        <dbReference type="Google" id="ProtNLM"/>
    </source>
</evidence>
<feature type="non-terminal residue" evidence="1">
    <location>
        <position position="1"/>
    </location>
</feature>
<feature type="non-terminal residue" evidence="1">
    <location>
        <position position="100"/>
    </location>
</feature>
<dbReference type="AlphaFoldDB" id="A0AAV5SXU8"/>
<proteinExistence type="predicted"/>
<sequence length="100" mass="11262">TQVAIFTIPPDSSVYHTAPKILACVSHFLRGAHRQLFGRMLRSPHQWRASESARSTFYSGMRLSIPISQSQSIDSSVSLSRCKVFFPVPWILALCHISPY</sequence>
<dbReference type="Proteomes" id="UP001432027">
    <property type="component" value="Unassembled WGS sequence"/>
</dbReference>